<dbReference type="SUPFAM" id="SSF56281">
    <property type="entry name" value="Metallo-hydrolase/oxidoreductase"/>
    <property type="match status" value="1"/>
</dbReference>
<evidence type="ECO:0000313" key="7">
    <source>
        <dbReference type="Proteomes" id="UP001143480"/>
    </source>
</evidence>
<dbReference type="PANTHER" id="PTHR42978:SF6">
    <property type="entry name" value="QUORUM-QUENCHING LACTONASE YTNP-RELATED"/>
    <property type="match status" value="1"/>
</dbReference>
<dbReference type="InterPro" id="IPR051013">
    <property type="entry name" value="MBL_superfamily_lactonases"/>
</dbReference>
<gene>
    <name evidence="6" type="ORF">GCM10017581_045960</name>
</gene>
<evidence type="ECO:0000313" key="6">
    <source>
        <dbReference type="EMBL" id="GLL02854.1"/>
    </source>
</evidence>
<dbReference type="PANTHER" id="PTHR42978">
    <property type="entry name" value="QUORUM-QUENCHING LACTONASE YTNP-RELATED-RELATED"/>
    <property type="match status" value="1"/>
</dbReference>
<accession>A0A9W6KLP8</accession>
<dbReference type="CDD" id="cd16277">
    <property type="entry name" value="metallo-hydrolase-like_MBL-fold"/>
    <property type="match status" value="1"/>
</dbReference>
<evidence type="ECO:0000259" key="5">
    <source>
        <dbReference type="SMART" id="SM00849"/>
    </source>
</evidence>
<dbReference type="InterPro" id="IPR001279">
    <property type="entry name" value="Metallo-B-lactamas"/>
</dbReference>
<evidence type="ECO:0000256" key="4">
    <source>
        <dbReference type="ARBA" id="ARBA00022833"/>
    </source>
</evidence>
<dbReference type="GO" id="GO:0046872">
    <property type="term" value="F:metal ion binding"/>
    <property type="evidence" value="ECO:0007669"/>
    <property type="project" value="UniProtKB-KW"/>
</dbReference>
<keyword evidence="3" id="KW-0378">Hydrolase</keyword>
<feature type="domain" description="Metallo-beta-lactamase" evidence="5">
    <location>
        <begin position="60"/>
        <end position="275"/>
    </location>
</feature>
<keyword evidence="7" id="KW-1185">Reference proteome</keyword>
<dbReference type="Gene3D" id="3.60.15.10">
    <property type="entry name" value="Ribonuclease Z/Hydroxyacylglutathione hydrolase-like"/>
    <property type="match status" value="1"/>
</dbReference>
<evidence type="ECO:0000256" key="2">
    <source>
        <dbReference type="ARBA" id="ARBA00022723"/>
    </source>
</evidence>
<reference evidence="6" key="1">
    <citation type="journal article" date="2014" name="Int. J. Syst. Evol. Microbiol.">
        <title>Complete genome sequence of Corynebacterium casei LMG S-19264T (=DSM 44701T), isolated from a smear-ripened cheese.</title>
        <authorList>
            <consortium name="US DOE Joint Genome Institute (JGI-PGF)"/>
            <person name="Walter F."/>
            <person name="Albersmeier A."/>
            <person name="Kalinowski J."/>
            <person name="Ruckert C."/>
        </authorList>
    </citation>
    <scope>NUCLEOTIDE SEQUENCE</scope>
    <source>
        <strain evidence="6">VKM Ac-1321</strain>
    </source>
</reference>
<dbReference type="Proteomes" id="UP001143480">
    <property type="component" value="Unassembled WGS sequence"/>
</dbReference>
<comment type="caution">
    <text evidence="6">The sequence shown here is derived from an EMBL/GenBank/DDBJ whole genome shotgun (WGS) entry which is preliminary data.</text>
</comment>
<dbReference type="GO" id="GO:0016787">
    <property type="term" value="F:hydrolase activity"/>
    <property type="evidence" value="ECO:0007669"/>
    <property type="project" value="UniProtKB-KW"/>
</dbReference>
<evidence type="ECO:0000256" key="3">
    <source>
        <dbReference type="ARBA" id="ARBA00022801"/>
    </source>
</evidence>
<dbReference type="EMBL" id="BSFP01000026">
    <property type="protein sequence ID" value="GLL02854.1"/>
    <property type="molecule type" value="Genomic_DNA"/>
</dbReference>
<sequence>MQMDALQIGEAQVTRVVEFAGEVGLSTEAFFPGSDPHLWQQASDWLVPDFVGPDGQVRTAVQTWLVRSEGKVVLIDTGLGNDKDRPYVPVWSRYHSDYLAQLAAAGVTPEQVDVVVNTHLHLDHVGWNTRLAGRDWVPTFPNATYLVHRADYEFWDPQGPHTPGFGRGNQNVFEDSVAPVAAAGQLHIWDGEQHRIDGTLTLRLAAGHTPGSAVVDLRSRGEAALFAGDLLHSPLQIAHPDVTSCFCEDPARAAESRLRLLADAADRGALVLPAHFHHRGAARITRTGGDFTVSGWAAHSPQQPMR</sequence>
<dbReference type="SMART" id="SM00849">
    <property type="entry name" value="Lactamase_B"/>
    <property type="match status" value="1"/>
</dbReference>
<keyword evidence="2" id="KW-0479">Metal-binding</keyword>
<dbReference type="InterPro" id="IPR036866">
    <property type="entry name" value="RibonucZ/Hydroxyglut_hydro"/>
</dbReference>
<comment type="similarity">
    <text evidence="1">Belongs to the metallo-beta-lactamase superfamily.</text>
</comment>
<dbReference type="Pfam" id="PF00753">
    <property type="entry name" value="Lactamase_B"/>
    <property type="match status" value="1"/>
</dbReference>
<protein>
    <submittedName>
        <fullName evidence="6">MBL fold metallo-hydrolase</fullName>
    </submittedName>
</protein>
<name>A0A9W6KLP8_9ACTN</name>
<proteinExistence type="inferred from homology"/>
<keyword evidence="4" id="KW-0862">Zinc</keyword>
<organism evidence="6 7">
    <name type="scientific">Dactylosporangium matsuzakiense</name>
    <dbReference type="NCBI Taxonomy" id="53360"/>
    <lineage>
        <taxon>Bacteria</taxon>
        <taxon>Bacillati</taxon>
        <taxon>Actinomycetota</taxon>
        <taxon>Actinomycetes</taxon>
        <taxon>Micromonosporales</taxon>
        <taxon>Micromonosporaceae</taxon>
        <taxon>Dactylosporangium</taxon>
    </lineage>
</organism>
<evidence type="ECO:0000256" key="1">
    <source>
        <dbReference type="ARBA" id="ARBA00007749"/>
    </source>
</evidence>
<dbReference type="AlphaFoldDB" id="A0A9W6KLP8"/>
<reference evidence="6" key="2">
    <citation type="submission" date="2023-01" db="EMBL/GenBank/DDBJ databases">
        <authorList>
            <person name="Sun Q."/>
            <person name="Evtushenko L."/>
        </authorList>
    </citation>
    <scope>NUCLEOTIDE SEQUENCE</scope>
    <source>
        <strain evidence="6">VKM Ac-1321</strain>
    </source>
</reference>